<organism evidence="9 10">
    <name type="scientific">Venturia effusa</name>
    <dbReference type="NCBI Taxonomy" id="50376"/>
    <lineage>
        <taxon>Eukaryota</taxon>
        <taxon>Fungi</taxon>
        <taxon>Dikarya</taxon>
        <taxon>Ascomycota</taxon>
        <taxon>Pezizomycotina</taxon>
        <taxon>Dothideomycetes</taxon>
        <taxon>Pleosporomycetidae</taxon>
        <taxon>Venturiales</taxon>
        <taxon>Venturiaceae</taxon>
        <taxon>Venturia</taxon>
    </lineage>
</organism>
<gene>
    <name evidence="9" type="ORF">FKW77_007563</name>
</gene>
<dbReference type="STRING" id="50376.A0A517KWU6"/>
<feature type="transmembrane region" description="Helical" evidence="7">
    <location>
        <begin position="129"/>
        <end position="150"/>
    </location>
</feature>
<feature type="transmembrane region" description="Helical" evidence="7">
    <location>
        <begin position="238"/>
        <end position="256"/>
    </location>
</feature>
<dbReference type="PIRSF" id="PIRSF006060">
    <property type="entry name" value="AA_transporter"/>
    <property type="match status" value="1"/>
</dbReference>
<feature type="transmembrane region" description="Helical" evidence="7">
    <location>
        <begin position="299"/>
        <end position="321"/>
    </location>
</feature>
<feature type="transmembrane region" description="Helical" evidence="7">
    <location>
        <begin position="88"/>
        <end position="109"/>
    </location>
</feature>
<feature type="transmembrane region" description="Helical" evidence="7">
    <location>
        <begin position="388"/>
        <end position="409"/>
    </location>
</feature>
<evidence type="ECO:0000256" key="5">
    <source>
        <dbReference type="ARBA" id="ARBA00023136"/>
    </source>
</evidence>
<dbReference type="Gene3D" id="1.20.1740.10">
    <property type="entry name" value="Amino acid/polyamine transporter I"/>
    <property type="match status" value="1"/>
</dbReference>
<dbReference type="AlphaFoldDB" id="A0A517KWU6"/>
<reference evidence="9 10" key="1">
    <citation type="submission" date="2019-07" db="EMBL/GenBank/DDBJ databases">
        <title>Finished genome of Venturia effusa.</title>
        <authorList>
            <person name="Young C.A."/>
            <person name="Cox M.P."/>
            <person name="Ganley A.R.D."/>
            <person name="David W.J."/>
        </authorList>
    </citation>
    <scope>NUCLEOTIDE SEQUENCE [LARGE SCALE GENOMIC DNA]</scope>
    <source>
        <strain evidence="10">albino</strain>
    </source>
</reference>
<evidence type="ECO:0000256" key="3">
    <source>
        <dbReference type="ARBA" id="ARBA00022692"/>
    </source>
</evidence>
<evidence type="ECO:0000256" key="4">
    <source>
        <dbReference type="ARBA" id="ARBA00022989"/>
    </source>
</evidence>
<feature type="transmembrane region" description="Helical" evidence="7">
    <location>
        <begin position="45"/>
        <end position="67"/>
    </location>
</feature>
<sequence length="477" mass="52400">MGPEPKLKQSLRHYQIFFIALSGVIGGGIFNNNAQALELSGPGGLILSIFAMGIIAICVGECISELVQQFPAPNAIVEYVTAFVDKDFGWVVGIAYWYSMAAVFAIQSLAAAQLSMYWGMNQTWQTLTFYLLVPVALILLNILGVFTFGIVETIGGALKVCLVTGISIMLYVFAAQEHLASGPITDGFQNKIGYANDHHVATCYAIPYVALSFLGIEIVAVTGFEAKYTKDLRWPSRWIAPAVLILYLLCTMGEVLTTRWNDPLLPTIYNGTRSGNEKDLIRTHNIVINAALKYGSHHLAGLLNGCLLFSVISSANTSLYVSSRTLVKIHKEALEQDHRYKHFSRGSEEYKAKTNFIWAQPYIAWIGILGCTLVFAFTSAAWWDTPVLFSKVAVAYAAHIILLAAFLLCKLINRRGWVKLDTDFSVLVEQLRTLKWLKVDEEPGNDMELLRVIGKAGRGDSLPPSNGGSSTDVDALG</sequence>
<dbReference type="Pfam" id="PF00324">
    <property type="entry name" value="AA_permease"/>
    <property type="match status" value="1"/>
</dbReference>
<protein>
    <recommendedName>
        <fullName evidence="8">Amino acid permease/ SLC12A domain-containing protein</fullName>
    </recommendedName>
</protein>
<keyword evidence="10" id="KW-1185">Reference proteome</keyword>
<accession>A0A517KWU6</accession>
<evidence type="ECO:0000256" key="2">
    <source>
        <dbReference type="ARBA" id="ARBA00022448"/>
    </source>
</evidence>
<dbReference type="Proteomes" id="UP000316270">
    <property type="component" value="Chromosome 1"/>
</dbReference>
<dbReference type="GO" id="GO:0055085">
    <property type="term" value="P:transmembrane transport"/>
    <property type="evidence" value="ECO:0007669"/>
    <property type="project" value="InterPro"/>
</dbReference>
<evidence type="ECO:0000256" key="6">
    <source>
        <dbReference type="SAM" id="MobiDB-lite"/>
    </source>
</evidence>
<name>A0A517KWU6_9PEZI</name>
<keyword evidence="5 7" id="KW-0472">Membrane</keyword>
<dbReference type="GO" id="GO:0016020">
    <property type="term" value="C:membrane"/>
    <property type="evidence" value="ECO:0007669"/>
    <property type="project" value="UniProtKB-SubCell"/>
</dbReference>
<keyword evidence="4 7" id="KW-1133">Transmembrane helix</keyword>
<evidence type="ECO:0000313" key="10">
    <source>
        <dbReference type="Proteomes" id="UP000316270"/>
    </source>
</evidence>
<feature type="transmembrane region" description="Helical" evidence="7">
    <location>
        <begin position="205"/>
        <end position="226"/>
    </location>
</feature>
<feature type="compositionally biased region" description="Polar residues" evidence="6">
    <location>
        <begin position="463"/>
        <end position="477"/>
    </location>
</feature>
<evidence type="ECO:0000259" key="8">
    <source>
        <dbReference type="Pfam" id="PF00324"/>
    </source>
</evidence>
<feature type="domain" description="Amino acid permease/ SLC12A" evidence="8">
    <location>
        <begin position="16"/>
        <end position="328"/>
    </location>
</feature>
<feature type="region of interest" description="Disordered" evidence="6">
    <location>
        <begin position="458"/>
        <end position="477"/>
    </location>
</feature>
<evidence type="ECO:0000256" key="1">
    <source>
        <dbReference type="ARBA" id="ARBA00004141"/>
    </source>
</evidence>
<keyword evidence="3 7" id="KW-0812">Transmembrane</keyword>
<dbReference type="EMBL" id="CP042185">
    <property type="protein sequence ID" value="QDS67850.1"/>
    <property type="molecule type" value="Genomic_DNA"/>
</dbReference>
<keyword evidence="2" id="KW-0813">Transport</keyword>
<proteinExistence type="predicted"/>
<dbReference type="OrthoDB" id="3900342at2759"/>
<dbReference type="PANTHER" id="PTHR43495">
    <property type="entry name" value="GABA PERMEASE"/>
    <property type="match status" value="1"/>
</dbReference>
<dbReference type="PANTHER" id="PTHR43495:SF5">
    <property type="entry name" value="GAMMA-AMINOBUTYRIC ACID PERMEASE"/>
    <property type="match status" value="1"/>
</dbReference>
<feature type="transmembrane region" description="Helical" evidence="7">
    <location>
        <begin position="157"/>
        <end position="174"/>
    </location>
</feature>
<comment type="subcellular location">
    <subcellularLocation>
        <location evidence="1">Membrane</location>
        <topology evidence="1">Multi-pass membrane protein</topology>
    </subcellularLocation>
</comment>
<feature type="transmembrane region" description="Helical" evidence="7">
    <location>
        <begin position="12"/>
        <end position="30"/>
    </location>
</feature>
<evidence type="ECO:0000256" key="7">
    <source>
        <dbReference type="SAM" id="Phobius"/>
    </source>
</evidence>
<feature type="transmembrane region" description="Helical" evidence="7">
    <location>
        <begin position="362"/>
        <end position="382"/>
    </location>
</feature>
<dbReference type="InterPro" id="IPR004841">
    <property type="entry name" value="AA-permease/SLC12A_dom"/>
</dbReference>
<evidence type="ECO:0000313" key="9">
    <source>
        <dbReference type="EMBL" id="QDS67850.1"/>
    </source>
</evidence>